<dbReference type="AlphaFoldDB" id="A0A2T4IEJ9"/>
<sequence length="323" mass="33269">MSACCWRHWWDWKCCACSAELRAVASVSRTLAVVAAASAAGAPRRGPEQGPGALLGAGLTQALQDAGCAMAGTTLLEAQDAPACGTPMHQRLQACADYARRLAERIATLPAAHTALVIGGDHAVAAGSWRGVGVRQGDGGAPGLLWIDAHLDSHTDATTHSGNIHGMPLAALLGEGAAALTGLRGPALDPARTCVLGARAWEGEERALLQRLGVRIFEMAEIRRRGLDAVFAEALRIARGKGGGFGVSLDLDAIDPQQMPAVLCPEAGGIDAGELATALRTLRGCADLRALEITEYVPALDPDGGCARLVIDLACAALGRRSG</sequence>
<dbReference type="CDD" id="cd09989">
    <property type="entry name" value="Arginase"/>
    <property type="match status" value="1"/>
</dbReference>
<dbReference type="GO" id="GO:0004053">
    <property type="term" value="F:arginase activity"/>
    <property type="evidence" value="ECO:0007669"/>
    <property type="project" value="UniProtKB-EC"/>
</dbReference>
<gene>
    <name evidence="12" type="ORF">C8261_09735</name>
</gene>
<evidence type="ECO:0000256" key="9">
    <source>
        <dbReference type="ARBA" id="ARBA00047391"/>
    </source>
</evidence>
<dbReference type="Gene3D" id="3.40.800.10">
    <property type="entry name" value="Ureohydrolase domain"/>
    <property type="match status" value="1"/>
</dbReference>
<evidence type="ECO:0000313" key="12">
    <source>
        <dbReference type="EMBL" id="PTD96199.1"/>
    </source>
</evidence>
<evidence type="ECO:0000256" key="7">
    <source>
        <dbReference type="ARBA" id="ARBA00022801"/>
    </source>
</evidence>
<comment type="catalytic activity">
    <reaction evidence="9">
        <text>L-arginine + H2O = urea + L-ornithine</text>
        <dbReference type="Rhea" id="RHEA:20569"/>
        <dbReference type="ChEBI" id="CHEBI:15377"/>
        <dbReference type="ChEBI" id="CHEBI:16199"/>
        <dbReference type="ChEBI" id="CHEBI:32682"/>
        <dbReference type="ChEBI" id="CHEBI:46911"/>
        <dbReference type="EC" id="3.5.3.1"/>
    </reaction>
</comment>
<dbReference type="EC" id="3.5.3.1" evidence="3"/>
<keyword evidence="13" id="KW-1185">Reference proteome</keyword>
<evidence type="ECO:0000256" key="8">
    <source>
        <dbReference type="ARBA" id="ARBA00023211"/>
    </source>
</evidence>
<organism evidence="12 13">
    <name type="scientific">Pseudothauera lacus</name>
    <dbReference type="NCBI Taxonomy" id="2136175"/>
    <lineage>
        <taxon>Bacteria</taxon>
        <taxon>Pseudomonadati</taxon>
        <taxon>Pseudomonadota</taxon>
        <taxon>Betaproteobacteria</taxon>
        <taxon>Rhodocyclales</taxon>
        <taxon>Zoogloeaceae</taxon>
        <taxon>Pseudothauera</taxon>
    </lineage>
</organism>
<evidence type="ECO:0000256" key="3">
    <source>
        <dbReference type="ARBA" id="ARBA00012168"/>
    </source>
</evidence>
<dbReference type="EMBL" id="PZKC01000007">
    <property type="protein sequence ID" value="PTD96199.1"/>
    <property type="molecule type" value="Genomic_DNA"/>
</dbReference>
<evidence type="ECO:0000256" key="10">
    <source>
        <dbReference type="PROSITE-ProRule" id="PRU00742"/>
    </source>
</evidence>
<evidence type="ECO:0000256" key="4">
    <source>
        <dbReference type="ARBA" id="ARBA00018123"/>
    </source>
</evidence>
<keyword evidence="6" id="KW-0479">Metal-binding</keyword>
<dbReference type="GO" id="GO:0030145">
    <property type="term" value="F:manganese ion binding"/>
    <property type="evidence" value="ECO:0007669"/>
    <property type="project" value="TreeGrafter"/>
</dbReference>
<reference evidence="12 13" key="1">
    <citation type="submission" date="2018-03" db="EMBL/GenBank/DDBJ databases">
        <authorList>
            <person name="Keele B.F."/>
        </authorList>
    </citation>
    <scope>NUCLEOTIDE SEQUENCE [LARGE SCALE GENOMIC DNA]</scope>
    <source>
        <strain evidence="12 13">D20</strain>
    </source>
</reference>
<dbReference type="PRINTS" id="PR00116">
    <property type="entry name" value="ARGINASE"/>
</dbReference>
<keyword evidence="5" id="KW-0056">Arginine metabolism</keyword>
<comment type="caution">
    <text evidence="12">The sequence shown here is derived from an EMBL/GenBank/DDBJ whole genome shotgun (WGS) entry which is preliminary data.</text>
</comment>
<dbReference type="InterPro" id="IPR014033">
    <property type="entry name" value="Arginase"/>
</dbReference>
<evidence type="ECO:0000256" key="1">
    <source>
        <dbReference type="ARBA" id="ARBA00001936"/>
    </source>
</evidence>
<dbReference type="PANTHER" id="PTHR43782:SF3">
    <property type="entry name" value="ARGINASE"/>
    <property type="match status" value="1"/>
</dbReference>
<dbReference type="SUPFAM" id="SSF52768">
    <property type="entry name" value="Arginase/deacetylase"/>
    <property type="match status" value="1"/>
</dbReference>
<dbReference type="Pfam" id="PF00491">
    <property type="entry name" value="Arginase"/>
    <property type="match status" value="1"/>
</dbReference>
<comment type="similarity">
    <text evidence="10 11">Belongs to the arginase family.</text>
</comment>
<evidence type="ECO:0000313" key="13">
    <source>
        <dbReference type="Proteomes" id="UP000241193"/>
    </source>
</evidence>
<dbReference type="InterPro" id="IPR023696">
    <property type="entry name" value="Ureohydrolase_dom_sf"/>
</dbReference>
<keyword evidence="8" id="KW-0464">Manganese</keyword>
<dbReference type="UniPathway" id="UPA00158">
    <property type="reaction ID" value="UER00270"/>
</dbReference>
<accession>A0A2T4IEJ9</accession>
<dbReference type="PROSITE" id="PS51409">
    <property type="entry name" value="ARGINASE_2"/>
    <property type="match status" value="1"/>
</dbReference>
<evidence type="ECO:0000256" key="2">
    <source>
        <dbReference type="ARBA" id="ARBA00005098"/>
    </source>
</evidence>
<keyword evidence="7 11" id="KW-0378">Hydrolase</keyword>
<name>A0A2T4IEJ9_9RHOO</name>
<dbReference type="InterPro" id="IPR006035">
    <property type="entry name" value="Ureohydrolase"/>
</dbReference>
<dbReference type="GO" id="GO:0005829">
    <property type="term" value="C:cytosol"/>
    <property type="evidence" value="ECO:0007669"/>
    <property type="project" value="TreeGrafter"/>
</dbReference>
<dbReference type="PROSITE" id="PS01053">
    <property type="entry name" value="ARGINASE_1"/>
    <property type="match status" value="1"/>
</dbReference>
<dbReference type="GO" id="GO:0000050">
    <property type="term" value="P:urea cycle"/>
    <property type="evidence" value="ECO:0007669"/>
    <property type="project" value="UniProtKB-UniPathway"/>
</dbReference>
<dbReference type="InterPro" id="IPR020855">
    <property type="entry name" value="Ureohydrolase_Mn_BS"/>
</dbReference>
<comment type="cofactor">
    <cofactor evidence="1">
        <name>Mn(2+)</name>
        <dbReference type="ChEBI" id="CHEBI:29035"/>
    </cofactor>
</comment>
<dbReference type="OrthoDB" id="3398487at2"/>
<evidence type="ECO:0000256" key="5">
    <source>
        <dbReference type="ARBA" id="ARBA00022503"/>
    </source>
</evidence>
<protein>
    <recommendedName>
        <fullName evidence="4">Arginase</fullName>
        <ecNumber evidence="3">3.5.3.1</ecNumber>
    </recommendedName>
</protein>
<comment type="pathway">
    <text evidence="2">Nitrogen metabolism; urea cycle; L-ornithine and urea from L-arginine: step 1/1.</text>
</comment>
<proteinExistence type="inferred from homology"/>
<dbReference type="GO" id="GO:0006525">
    <property type="term" value="P:arginine metabolic process"/>
    <property type="evidence" value="ECO:0007669"/>
    <property type="project" value="UniProtKB-KW"/>
</dbReference>
<reference evidence="12 13" key="2">
    <citation type="submission" date="2018-04" db="EMBL/GenBank/DDBJ databases">
        <title>Thauera lacus sp. nov., isolated from an saline lake in Inner Mongolia, China.</title>
        <authorList>
            <person name="Liang Q.-Y."/>
        </authorList>
    </citation>
    <scope>NUCLEOTIDE SEQUENCE [LARGE SCALE GENOMIC DNA]</scope>
    <source>
        <strain evidence="12 13">D20</strain>
    </source>
</reference>
<dbReference type="PANTHER" id="PTHR43782">
    <property type="entry name" value="ARGINASE"/>
    <property type="match status" value="1"/>
</dbReference>
<dbReference type="Proteomes" id="UP000241193">
    <property type="component" value="Unassembled WGS sequence"/>
</dbReference>
<evidence type="ECO:0000256" key="6">
    <source>
        <dbReference type="ARBA" id="ARBA00022723"/>
    </source>
</evidence>
<evidence type="ECO:0000256" key="11">
    <source>
        <dbReference type="RuleBase" id="RU003684"/>
    </source>
</evidence>